<keyword evidence="1" id="KW-0812">Transmembrane</keyword>
<accession>A0ABS5VAK3</accession>
<reference evidence="2 3" key="1">
    <citation type="submission" date="2021-05" db="EMBL/GenBank/DDBJ databases">
        <title>Whole genome sequence of Curtobacterium flaccumfaciens pv. flaccumfaciens strain CFBP 8819.</title>
        <authorList>
            <person name="Osdaghi E."/>
            <person name="Taghouti G."/>
            <person name="Portier P."/>
            <person name="Fazliarab A."/>
            <person name="Taghavi S.M."/>
            <person name="Briand M."/>
            <person name="Le-Saux M."/>
            <person name="Jacques M.-A."/>
        </authorList>
    </citation>
    <scope>NUCLEOTIDE SEQUENCE [LARGE SCALE GENOMIC DNA]</scope>
    <source>
        <strain evidence="2 3">CFBP 8819</strain>
    </source>
</reference>
<gene>
    <name evidence="2" type="ORF">KK097_01525</name>
</gene>
<dbReference type="EMBL" id="JAHEWS010000001">
    <property type="protein sequence ID" value="MBT1586492.1"/>
    <property type="molecule type" value="Genomic_DNA"/>
</dbReference>
<evidence type="ECO:0000256" key="1">
    <source>
        <dbReference type="SAM" id="Phobius"/>
    </source>
</evidence>
<evidence type="ECO:0000313" key="3">
    <source>
        <dbReference type="Proteomes" id="UP001519641"/>
    </source>
</evidence>
<sequence>MTTFTTTESGLEPRHARTAVARRARCVSERSPFTEVREQARTRALMVAATTTGIVSVTAAASAAVVVIGLGA</sequence>
<dbReference type="RefSeq" id="WP_214543462.1">
    <property type="nucleotide sequence ID" value="NZ_JAHEWS010000001.1"/>
</dbReference>
<keyword evidence="1" id="KW-1133">Transmembrane helix</keyword>
<keyword evidence="3" id="KW-1185">Reference proteome</keyword>
<name>A0ABS5VAK3_9MICO</name>
<comment type="caution">
    <text evidence="2">The sequence shown here is derived from an EMBL/GenBank/DDBJ whole genome shotgun (WGS) entry which is preliminary data.</text>
</comment>
<feature type="transmembrane region" description="Helical" evidence="1">
    <location>
        <begin position="44"/>
        <end position="70"/>
    </location>
</feature>
<protein>
    <submittedName>
        <fullName evidence="2">Uncharacterized protein</fullName>
    </submittedName>
</protein>
<dbReference type="Proteomes" id="UP001519641">
    <property type="component" value="Unassembled WGS sequence"/>
</dbReference>
<keyword evidence="1" id="KW-0472">Membrane</keyword>
<organism evidence="2 3">
    <name type="scientific">Curtobacterium aurantiacum</name>
    <dbReference type="NCBI Taxonomy" id="3236919"/>
    <lineage>
        <taxon>Bacteria</taxon>
        <taxon>Bacillati</taxon>
        <taxon>Actinomycetota</taxon>
        <taxon>Actinomycetes</taxon>
        <taxon>Micrococcales</taxon>
        <taxon>Microbacteriaceae</taxon>
        <taxon>Curtobacterium</taxon>
    </lineage>
</organism>
<evidence type="ECO:0000313" key="2">
    <source>
        <dbReference type="EMBL" id="MBT1586492.1"/>
    </source>
</evidence>
<proteinExistence type="predicted"/>